<keyword evidence="3 8" id="KW-0288">FMN</keyword>
<evidence type="ECO:0000256" key="2">
    <source>
        <dbReference type="ARBA" id="ARBA00022630"/>
    </source>
</evidence>
<dbReference type="InterPro" id="IPR004653">
    <property type="entry name" value="DusA"/>
</dbReference>
<evidence type="ECO:0000256" key="9">
    <source>
        <dbReference type="PIRSR" id="PIRSR006621-1"/>
    </source>
</evidence>
<organism evidence="12 13">
    <name type="scientific">Borrelia turicatae</name>
    <dbReference type="NCBI Taxonomy" id="142"/>
    <lineage>
        <taxon>Bacteria</taxon>
        <taxon>Pseudomonadati</taxon>
        <taxon>Spirochaetota</taxon>
        <taxon>Spirochaetia</taxon>
        <taxon>Spirochaetales</taxon>
        <taxon>Borreliaceae</taxon>
        <taxon>Borrelia</taxon>
    </lineage>
</organism>
<feature type="binding site" evidence="10">
    <location>
        <begin position="234"/>
        <end position="235"/>
    </location>
    <ligand>
        <name>FMN</name>
        <dbReference type="ChEBI" id="CHEBI:58210"/>
    </ligand>
</feature>
<dbReference type="PIRSF" id="PIRSF006621">
    <property type="entry name" value="Dus"/>
    <property type="match status" value="1"/>
</dbReference>
<evidence type="ECO:0000256" key="1">
    <source>
        <dbReference type="ARBA" id="ARBA00022555"/>
    </source>
</evidence>
<keyword evidence="10" id="KW-0547">Nucleotide-binding</keyword>
<evidence type="ECO:0000256" key="3">
    <source>
        <dbReference type="ARBA" id="ARBA00022643"/>
    </source>
</evidence>
<dbReference type="RefSeq" id="WP_119024078.1">
    <property type="nucleotide sequence ID" value="NZ_CP015629.1"/>
</dbReference>
<dbReference type="GO" id="GO:0000049">
    <property type="term" value="F:tRNA binding"/>
    <property type="evidence" value="ECO:0007669"/>
    <property type="project" value="UniProtKB-KW"/>
</dbReference>
<feature type="active site" description="Proton donor" evidence="9">
    <location>
        <position position="95"/>
    </location>
</feature>
<keyword evidence="1" id="KW-0820">tRNA-binding</keyword>
<dbReference type="Gene3D" id="1.20.120.1460">
    <property type="match status" value="1"/>
</dbReference>
<evidence type="ECO:0000256" key="8">
    <source>
        <dbReference type="PIRNR" id="PIRNR006621"/>
    </source>
</evidence>
<keyword evidence="4 8" id="KW-0819">tRNA processing</keyword>
<feature type="binding site" evidence="10">
    <location>
        <position position="134"/>
    </location>
    <ligand>
        <name>FMN</name>
        <dbReference type="ChEBI" id="CHEBI:58210"/>
    </ligand>
</feature>
<feature type="binding site" evidence="10">
    <location>
        <position position="64"/>
    </location>
    <ligand>
        <name>FMN</name>
        <dbReference type="ChEBI" id="CHEBI:58210"/>
    </ligand>
</feature>
<evidence type="ECO:0000256" key="4">
    <source>
        <dbReference type="ARBA" id="ARBA00022694"/>
    </source>
</evidence>
<dbReference type="NCBIfam" id="TIGR00742">
    <property type="entry name" value="yjbN"/>
    <property type="match status" value="1"/>
</dbReference>
<evidence type="ECO:0000256" key="5">
    <source>
        <dbReference type="ARBA" id="ARBA00022857"/>
    </source>
</evidence>
<evidence type="ECO:0000256" key="6">
    <source>
        <dbReference type="ARBA" id="ARBA00022884"/>
    </source>
</evidence>
<reference evidence="12 13" key="1">
    <citation type="submission" date="2016-05" db="EMBL/GenBank/DDBJ databases">
        <title>Chromosome and linear plasmid sequence of a 2015 human isolate of tick-borne relapsing fever spirochete, Borrelia turicatae.</title>
        <authorList>
            <person name="Kingry L.C."/>
            <person name="Dhwani B."/>
            <person name="Replogle A."/>
            <person name="Sexton C."/>
            <person name="Rowe L."/>
            <person name="Stermole B.M."/>
            <person name="Christensen A.M."/>
            <person name="Schriefer M.E."/>
        </authorList>
    </citation>
    <scope>NUCLEOTIDE SEQUENCE [LARGE SCALE GENOMIC DNA]</scope>
    <source>
        <strain evidence="12 13">BTE5EL</strain>
    </source>
</reference>
<dbReference type="PANTHER" id="PTHR42907">
    <property type="entry name" value="FMN-LINKED OXIDOREDUCTASES SUPERFAMILY PROTEIN"/>
    <property type="match status" value="1"/>
</dbReference>
<dbReference type="EMBL" id="CP015629">
    <property type="protein sequence ID" value="ANF33719.1"/>
    <property type="molecule type" value="Genomic_DNA"/>
</dbReference>
<comment type="function">
    <text evidence="8">Catalyzes the synthesis of 5,6-dihydrouridine (D), a modified base found in the D-loop of most tRNAs, via the reduction of the C5-C6 double bond in target uridines.</text>
</comment>
<dbReference type="SUPFAM" id="SSF51395">
    <property type="entry name" value="FMN-linked oxidoreductases"/>
    <property type="match status" value="1"/>
</dbReference>
<dbReference type="InterPro" id="IPR013785">
    <property type="entry name" value="Aldolase_TIM"/>
</dbReference>
<feature type="binding site" evidence="10">
    <location>
        <begin position="212"/>
        <end position="214"/>
    </location>
    <ligand>
        <name>FMN</name>
        <dbReference type="ChEBI" id="CHEBI:58210"/>
    </ligand>
</feature>
<evidence type="ECO:0000256" key="7">
    <source>
        <dbReference type="ARBA" id="ARBA00023002"/>
    </source>
</evidence>
<evidence type="ECO:0000259" key="11">
    <source>
        <dbReference type="Pfam" id="PF01207"/>
    </source>
</evidence>
<comment type="cofactor">
    <cofactor evidence="8 10">
        <name>FMN</name>
        <dbReference type="ChEBI" id="CHEBI:58210"/>
    </cofactor>
</comment>
<protein>
    <recommendedName>
        <fullName evidence="8">tRNA-dihydrouridine synthase</fullName>
        <ecNumber evidence="8">1.3.1.-</ecNumber>
    </recommendedName>
</protein>
<keyword evidence="2 8" id="KW-0285">Flavoprotein</keyword>
<evidence type="ECO:0000313" key="13">
    <source>
        <dbReference type="Proteomes" id="UP000264231"/>
    </source>
</evidence>
<feature type="binding site" evidence="10">
    <location>
        <begin position="11"/>
        <end position="13"/>
    </location>
    <ligand>
        <name>FMN</name>
        <dbReference type="ChEBI" id="CHEBI:58210"/>
    </ligand>
</feature>
<dbReference type="GO" id="GO:0050660">
    <property type="term" value="F:flavin adenine dinucleotide binding"/>
    <property type="evidence" value="ECO:0007669"/>
    <property type="project" value="InterPro"/>
</dbReference>
<dbReference type="InterPro" id="IPR035587">
    <property type="entry name" value="DUS-like_FMN-bd"/>
</dbReference>
<keyword evidence="7 8" id="KW-0560">Oxidoreductase</keyword>
<dbReference type="Proteomes" id="UP000264231">
    <property type="component" value="Chromosome"/>
</dbReference>
<dbReference type="PANTHER" id="PTHR42907:SF1">
    <property type="entry name" value="FMN-LINKED OXIDOREDUCTASES SUPERFAMILY PROTEIN"/>
    <property type="match status" value="1"/>
</dbReference>
<gene>
    <name evidence="12" type="ORF">A7978_01090</name>
</gene>
<dbReference type="EC" id="1.3.1.-" evidence="8"/>
<proteinExistence type="inferred from homology"/>
<sequence length="335" mass="38781">MLINRKIAIAPMVAITDEHFRYIIRLLSKKVTLYTPMISAKSIIMGKLNTIVKQTPTDSPIAIQIATDCENDAAKAIEILENKFNFDEYNLNVGCPSSRVQDANYGACLMQTPTQVGKILQAMKKNTNKPVSIKHRIGIRHNKREYHETNYRELKQFVEKIIEYEIKNFTVHARVAILNGYSPKDNQNIPKLRHELVYQLKQDHKNIFIEINGGIISSNHIKTHLSYVDSVMIGRAAAKDPYFIAKISREFLEEKEKIPTREEVLLKMVEYIKEYNEHLSINTILKHIMRIVFAKDNARKFRQILSAPFPKNLKNHEILLSAIEHLREDTLKSNF</sequence>
<comment type="similarity">
    <text evidence="8">Belongs to the dus family.</text>
</comment>
<evidence type="ECO:0000256" key="10">
    <source>
        <dbReference type="PIRSR" id="PIRSR006621-2"/>
    </source>
</evidence>
<dbReference type="AlphaFoldDB" id="A0A172XAZ2"/>
<keyword evidence="5" id="KW-0521">NADP</keyword>
<dbReference type="GO" id="GO:0017150">
    <property type="term" value="F:tRNA dihydrouridine synthase activity"/>
    <property type="evidence" value="ECO:0007669"/>
    <property type="project" value="InterPro"/>
</dbReference>
<evidence type="ECO:0000313" key="12">
    <source>
        <dbReference type="EMBL" id="ANF33719.1"/>
    </source>
</evidence>
<name>A0A172XAZ2_BORTU</name>
<dbReference type="InterPro" id="IPR001269">
    <property type="entry name" value="DUS_fam"/>
</dbReference>
<dbReference type="Pfam" id="PF01207">
    <property type="entry name" value="Dus"/>
    <property type="match status" value="1"/>
</dbReference>
<keyword evidence="6" id="KW-0694">RNA-binding</keyword>
<feature type="domain" description="DUS-like FMN-binding" evidence="11">
    <location>
        <begin position="9"/>
        <end position="312"/>
    </location>
</feature>
<dbReference type="Gene3D" id="3.20.20.70">
    <property type="entry name" value="Aldolase class I"/>
    <property type="match status" value="1"/>
</dbReference>
<dbReference type="NCBIfam" id="NF008774">
    <property type="entry name" value="PRK11815.1"/>
    <property type="match status" value="1"/>
</dbReference>
<accession>A0A172XAZ2</accession>
<dbReference type="CDD" id="cd02801">
    <property type="entry name" value="DUS_like_FMN"/>
    <property type="match status" value="1"/>
</dbReference>
<feature type="binding site" evidence="10">
    <location>
        <position position="172"/>
    </location>
    <ligand>
        <name>FMN</name>
        <dbReference type="ChEBI" id="CHEBI:58210"/>
    </ligand>
</feature>